<dbReference type="Gramene" id="NC4G0022820.1">
    <property type="protein sequence ID" value="NC4G0022820.1:cds"/>
    <property type="gene ID" value="NC4G0022820"/>
</dbReference>
<evidence type="ECO:0000256" key="2">
    <source>
        <dbReference type="ARBA" id="ARBA00022491"/>
    </source>
</evidence>
<dbReference type="GO" id="GO:0005634">
    <property type="term" value="C:nucleus"/>
    <property type="evidence" value="ECO:0007669"/>
    <property type="project" value="UniProtKB-SubCell"/>
</dbReference>
<dbReference type="Pfam" id="PF04844">
    <property type="entry name" value="Ovate"/>
    <property type="match status" value="1"/>
</dbReference>
<evidence type="ECO:0000256" key="1">
    <source>
        <dbReference type="ARBA" id="ARBA00004123"/>
    </source>
</evidence>
<keyword evidence="3 6" id="KW-0805">Transcription regulation</keyword>
<feature type="compositionally biased region" description="Basic residues" evidence="7">
    <location>
        <begin position="13"/>
        <end position="29"/>
    </location>
</feature>
<evidence type="ECO:0000256" key="7">
    <source>
        <dbReference type="SAM" id="MobiDB-lite"/>
    </source>
</evidence>
<protein>
    <recommendedName>
        <fullName evidence="6">Transcription repressor</fullName>
    </recommendedName>
    <alternativeName>
        <fullName evidence="6">Ovate family protein</fullName>
    </alternativeName>
</protein>
<evidence type="ECO:0000256" key="5">
    <source>
        <dbReference type="ARBA" id="ARBA00023242"/>
    </source>
</evidence>
<dbReference type="GO" id="GO:0045892">
    <property type="term" value="P:negative regulation of DNA-templated transcription"/>
    <property type="evidence" value="ECO:0007669"/>
    <property type="project" value="UniProtKB-UniRule"/>
</dbReference>
<keyword evidence="5 6" id="KW-0539">Nucleus</keyword>
<reference evidence="9" key="1">
    <citation type="submission" date="2019-09" db="EMBL/GenBank/DDBJ databases">
        <authorList>
            <person name="Zhang L."/>
        </authorList>
    </citation>
    <scope>NUCLEOTIDE SEQUENCE</scope>
</reference>
<feature type="region of interest" description="Disordered" evidence="7">
    <location>
        <begin position="1"/>
        <end position="34"/>
    </location>
</feature>
<name>A0A5K1CS13_9MAGN</name>
<sequence length="196" mass="22296">MEGAMDFGEASSRQRKVKAASRRRRRHRSQYTGHRSVTGYGGFCCRCRLISISSPEETEPDSSEKPDSLSAVIHTMVLERLEEQIREMQKPAERKAEEKKEPTNLTACRNRGVKRMAASAVEKVSLDPRKDLRESMLEMIRSNQMEQPRELRRLLECFLSLNSDGCALLILEVFHEVCSLMFVGSSSTIVGRVNKC</sequence>
<evidence type="ECO:0000313" key="9">
    <source>
        <dbReference type="EMBL" id="VVW29601.1"/>
    </source>
</evidence>
<evidence type="ECO:0000256" key="3">
    <source>
        <dbReference type="ARBA" id="ARBA00023015"/>
    </source>
</evidence>
<gene>
    <name evidence="9" type="ORF">NYM_LOCUS17115</name>
</gene>
<accession>A0A5K1CS13</accession>
<comment type="function">
    <text evidence="6">Transcriptional repressor that regulates multiple aspects of plant growth and development.</text>
</comment>
<evidence type="ECO:0000259" key="8">
    <source>
        <dbReference type="PROSITE" id="PS51754"/>
    </source>
</evidence>
<feature type="domain" description="OVATE" evidence="8">
    <location>
        <begin position="121"/>
        <end position="180"/>
    </location>
</feature>
<keyword evidence="4 6" id="KW-0804">Transcription</keyword>
<organism evidence="9">
    <name type="scientific">Nymphaea colorata</name>
    <name type="common">pocket water lily</name>
    <dbReference type="NCBI Taxonomy" id="210225"/>
    <lineage>
        <taxon>Eukaryota</taxon>
        <taxon>Viridiplantae</taxon>
        <taxon>Streptophyta</taxon>
        <taxon>Embryophyta</taxon>
        <taxon>Tracheophyta</taxon>
        <taxon>Spermatophyta</taxon>
        <taxon>Magnoliopsida</taxon>
        <taxon>Nymphaeales</taxon>
        <taxon>Nymphaeaceae</taxon>
        <taxon>Nymphaea</taxon>
    </lineage>
</organism>
<dbReference type="PANTHER" id="PTHR33057">
    <property type="entry name" value="TRANSCRIPTION REPRESSOR OFP7-RELATED"/>
    <property type="match status" value="1"/>
</dbReference>
<evidence type="ECO:0000256" key="6">
    <source>
        <dbReference type="RuleBase" id="RU367028"/>
    </source>
</evidence>
<dbReference type="EMBL" id="LR721782">
    <property type="protein sequence ID" value="VVW29601.1"/>
    <property type="molecule type" value="Genomic_DNA"/>
</dbReference>
<keyword evidence="2 6" id="KW-0678">Repressor</keyword>
<dbReference type="InterPro" id="IPR038933">
    <property type="entry name" value="Ovate"/>
</dbReference>
<dbReference type="PROSITE" id="PS51754">
    <property type="entry name" value="OVATE"/>
    <property type="match status" value="1"/>
</dbReference>
<dbReference type="NCBIfam" id="TIGR01568">
    <property type="entry name" value="A_thal_3678"/>
    <property type="match status" value="1"/>
</dbReference>
<proteinExistence type="predicted"/>
<dbReference type="InterPro" id="IPR006458">
    <property type="entry name" value="Ovate_C"/>
</dbReference>
<comment type="subcellular location">
    <subcellularLocation>
        <location evidence="1 6">Nucleus</location>
    </subcellularLocation>
</comment>
<evidence type="ECO:0000256" key="4">
    <source>
        <dbReference type="ARBA" id="ARBA00023163"/>
    </source>
</evidence>
<dbReference type="AlphaFoldDB" id="A0A5K1CS13"/>
<dbReference type="PANTHER" id="PTHR33057:SF114">
    <property type="entry name" value="TRANSCRIPTION REPRESSOR-RELATED"/>
    <property type="match status" value="1"/>
</dbReference>
<dbReference type="OrthoDB" id="1928390at2759"/>